<dbReference type="InterPro" id="IPR023213">
    <property type="entry name" value="CAT-like_dom_sf"/>
</dbReference>
<dbReference type="InterPro" id="IPR000873">
    <property type="entry name" value="AMP-dep_synth/lig_dom"/>
</dbReference>
<dbReference type="Gene3D" id="3.40.50.980">
    <property type="match status" value="2"/>
</dbReference>
<dbReference type="Pfam" id="PF13193">
    <property type="entry name" value="AMP-binding_C"/>
    <property type="match status" value="2"/>
</dbReference>
<dbReference type="SUPFAM" id="SSF51735">
    <property type="entry name" value="NAD(P)-binding Rossmann-fold domains"/>
    <property type="match status" value="2"/>
</dbReference>
<feature type="domain" description="Carrier" evidence="7">
    <location>
        <begin position="2797"/>
        <end position="2873"/>
    </location>
</feature>
<dbReference type="InterPro" id="IPR020845">
    <property type="entry name" value="AMP-binding_CS"/>
</dbReference>
<keyword evidence="4" id="KW-0808">Transferase</keyword>
<dbReference type="SMART" id="SM00825">
    <property type="entry name" value="PKS_KS"/>
    <property type="match status" value="1"/>
</dbReference>
<dbReference type="InterPro" id="IPR036291">
    <property type="entry name" value="NAD(P)-bd_dom_sf"/>
</dbReference>
<dbReference type="PROSITE" id="PS50075">
    <property type="entry name" value="CARRIER"/>
    <property type="match status" value="3"/>
</dbReference>
<dbReference type="Proteomes" id="UP000758701">
    <property type="component" value="Unassembled WGS sequence"/>
</dbReference>
<dbReference type="Gene3D" id="3.40.50.1820">
    <property type="entry name" value="alpha/beta hydrolase"/>
    <property type="match status" value="1"/>
</dbReference>
<keyword evidence="2" id="KW-0596">Phosphopantetheine</keyword>
<gene>
    <name evidence="9" type="ORF">KVH32_28845</name>
</gene>
<dbReference type="InterPro" id="IPR018201">
    <property type="entry name" value="Ketoacyl_synth_AS"/>
</dbReference>
<dbReference type="Gene3D" id="2.30.38.10">
    <property type="entry name" value="Luciferase, Domain 3"/>
    <property type="match status" value="1"/>
</dbReference>
<dbReference type="InterPro" id="IPR014030">
    <property type="entry name" value="Ketoacyl_synth_N"/>
</dbReference>
<dbReference type="SUPFAM" id="SSF53474">
    <property type="entry name" value="alpha/beta-Hydrolases"/>
    <property type="match status" value="1"/>
</dbReference>
<dbReference type="Gene3D" id="3.30.300.30">
    <property type="match status" value="2"/>
</dbReference>
<dbReference type="PROSITE" id="PS00606">
    <property type="entry name" value="KS3_1"/>
    <property type="match status" value="1"/>
</dbReference>
<dbReference type="Pfam" id="PF00975">
    <property type="entry name" value="Thioesterase"/>
    <property type="match status" value="1"/>
</dbReference>
<dbReference type="Gene3D" id="3.40.47.10">
    <property type="match status" value="1"/>
</dbReference>
<dbReference type="NCBIfam" id="TIGR01733">
    <property type="entry name" value="AA-adenyl-dom"/>
    <property type="match status" value="1"/>
</dbReference>
<evidence type="ECO:0000259" key="7">
    <source>
        <dbReference type="PROSITE" id="PS50075"/>
    </source>
</evidence>
<dbReference type="InterPro" id="IPR009081">
    <property type="entry name" value="PP-bd_ACP"/>
</dbReference>
<dbReference type="Gene3D" id="1.10.1200.10">
    <property type="entry name" value="ACP-like"/>
    <property type="match status" value="3"/>
</dbReference>
<dbReference type="Pfam" id="PF00501">
    <property type="entry name" value="AMP-binding"/>
    <property type="match status" value="2"/>
</dbReference>
<dbReference type="Gene3D" id="3.30.559.30">
    <property type="entry name" value="Nonribosomal peptide synthetase, condensation domain"/>
    <property type="match status" value="1"/>
</dbReference>
<dbReference type="Gene3D" id="3.30.559.10">
    <property type="entry name" value="Chloramphenicol acetyltransferase-like domain"/>
    <property type="match status" value="1"/>
</dbReference>
<dbReference type="InterPro" id="IPR001242">
    <property type="entry name" value="Condensation_dom"/>
</dbReference>
<evidence type="ECO:0000256" key="4">
    <source>
        <dbReference type="ARBA" id="ARBA00022679"/>
    </source>
</evidence>
<feature type="domain" description="Carrier" evidence="7">
    <location>
        <begin position="524"/>
        <end position="601"/>
    </location>
</feature>
<dbReference type="InterPro" id="IPR042099">
    <property type="entry name" value="ANL_N_sf"/>
</dbReference>
<dbReference type="InterPro" id="IPR020806">
    <property type="entry name" value="PKS_PP-bd"/>
</dbReference>
<dbReference type="PROSITE" id="PS52004">
    <property type="entry name" value="KS3_2"/>
    <property type="match status" value="1"/>
</dbReference>
<evidence type="ECO:0000259" key="8">
    <source>
        <dbReference type="PROSITE" id="PS52004"/>
    </source>
</evidence>
<dbReference type="Pfam" id="PF08659">
    <property type="entry name" value="KR"/>
    <property type="match status" value="1"/>
</dbReference>
<evidence type="ECO:0000313" key="10">
    <source>
        <dbReference type="Proteomes" id="UP000758701"/>
    </source>
</evidence>
<dbReference type="EMBL" id="JAHSTP010000015">
    <property type="protein sequence ID" value="MBZ6155141.1"/>
    <property type="molecule type" value="Genomic_DNA"/>
</dbReference>
<organism evidence="9 10">
    <name type="scientific">Streptomyces olivaceus</name>
    <dbReference type="NCBI Taxonomy" id="47716"/>
    <lineage>
        <taxon>Bacteria</taxon>
        <taxon>Bacillati</taxon>
        <taxon>Actinomycetota</taxon>
        <taxon>Actinomycetes</taxon>
        <taxon>Kitasatosporales</taxon>
        <taxon>Streptomycetaceae</taxon>
        <taxon>Streptomyces</taxon>
    </lineage>
</organism>
<dbReference type="InterPro" id="IPR016039">
    <property type="entry name" value="Thiolase-like"/>
</dbReference>
<dbReference type="CDD" id="cd00833">
    <property type="entry name" value="PKS"/>
    <property type="match status" value="1"/>
</dbReference>
<dbReference type="SUPFAM" id="SSF56801">
    <property type="entry name" value="Acetyl-CoA synthetase-like"/>
    <property type="match status" value="2"/>
</dbReference>
<evidence type="ECO:0000256" key="2">
    <source>
        <dbReference type="ARBA" id="ARBA00022450"/>
    </source>
</evidence>
<name>A0ABS7WD68_STROV</name>
<dbReference type="InterPro" id="IPR020841">
    <property type="entry name" value="PKS_Beta-ketoAc_synthase_dom"/>
</dbReference>
<dbReference type="InterPro" id="IPR036736">
    <property type="entry name" value="ACP-like_sf"/>
</dbReference>
<comment type="caution">
    <text evidence="9">The sequence shown here is derived from an EMBL/GenBank/DDBJ whole genome shotgun (WGS) entry which is preliminary data.</text>
</comment>
<feature type="compositionally biased region" description="Basic and acidic residues" evidence="6">
    <location>
        <begin position="2873"/>
        <end position="2893"/>
    </location>
</feature>
<dbReference type="InterPro" id="IPR057326">
    <property type="entry name" value="KR_dom"/>
</dbReference>
<dbReference type="SUPFAM" id="SSF47336">
    <property type="entry name" value="ACP-like"/>
    <property type="match status" value="3"/>
</dbReference>
<dbReference type="Pfam" id="PF02801">
    <property type="entry name" value="Ketoacyl-synt_C"/>
    <property type="match status" value="1"/>
</dbReference>
<proteinExistence type="predicted"/>
<dbReference type="InterPro" id="IPR001031">
    <property type="entry name" value="Thioesterase"/>
</dbReference>
<dbReference type="Gene3D" id="1.10.1240.100">
    <property type="match status" value="1"/>
</dbReference>
<protein>
    <submittedName>
        <fullName evidence="9">Amino acid adenylation domain-containing protein</fullName>
    </submittedName>
</protein>
<keyword evidence="10" id="KW-1185">Reference proteome</keyword>
<dbReference type="InterPro" id="IPR010071">
    <property type="entry name" value="AA_adenyl_dom"/>
</dbReference>
<dbReference type="Gene3D" id="3.40.50.720">
    <property type="entry name" value="NAD(P)-binding Rossmann-like Domain"/>
    <property type="match status" value="1"/>
</dbReference>
<feature type="region of interest" description="Disordered" evidence="6">
    <location>
        <begin position="1575"/>
        <end position="1595"/>
    </location>
</feature>
<reference evidence="9 10" key="1">
    <citation type="submission" date="2021-06" db="EMBL/GenBank/DDBJ databases">
        <title>Ecological speciation of a Streptomyces species isolated from different habitats and geographic origins.</title>
        <authorList>
            <person name="Wang J."/>
        </authorList>
    </citation>
    <scope>NUCLEOTIDE SEQUENCE [LARGE SCALE GENOMIC DNA]</scope>
    <source>
        <strain evidence="9 10">FXJ8.012</strain>
    </source>
</reference>
<dbReference type="InterPro" id="IPR014031">
    <property type="entry name" value="Ketoacyl_synth_C"/>
</dbReference>
<evidence type="ECO:0000256" key="1">
    <source>
        <dbReference type="ARBA" id="ARBA00001957"/>
    </source>
</evidence>
<feature type="domain" description="Ketosynthase family 3 (KS3)" evidence="8">
    <location>
        <begin position="1709"/>
        <end position="2117"/>
    </location>
</feature>
<dbReference type="InterPro" id="IPR029058">
    <property type="entry name" value="AB_hydrolase_fold"/>
</dbReference>
<dbReference type="Pfam" id="PF00550">
    <property type="entry name" value="PP-binding"/>
    <property type="match status" value="3"/>
</dbReference>
<feature type="domain" description="Carrier" evidence="7">
    <location>
        <begin position="1587"/>
        <end position="1661"/>
    </location>
</feature>
<dbReference type="SMART" id="SM00822">
    <property type="entry name" value="PKS_KR"/>
    <property type="match status" value="1"/>
</dbReference>
<dbReference type="SUPFAM" id="SSF52777">
    <property type="entry name" value="CoA-dependent acyltransferases"/>
    <property type="match status" value="2"/>
</dbReference>
<dbReference type="InterPro" id="IPR025110">
    <property type="entry name" value="AMP-bd_C"/>
</dbReference>
<dbReference type="SUPFAM" id="SSF53901">
    <property type="entry name" value="Thiolase-like"/>
    <property type="match status" value="1"/>
</dbReference>
<dbReference type="Gene3D" id="3.40.50.12780">
    <property type="entry name" value="N-terminal domain of ligase-like"/>
    <property type="match status" value="1"/>
</dbReference>
<evidence type="ECO:0000313" key="9">
    <source>
        <dbReference type="EMBL" id="MBZ6155141.1"/>
    </source>
</evidence>
<dbReference type="PROSITE" id="PS00455">
    <property type="entry name" value="AMP_BINDING"/>
    <property type="match status" value="1"/>
</dbReference>
<sequence>MNHTARGMMRTPALSTGLARAVHERAGLTPHAPAVSDGGRTLDYAALDAEAAGAAAALRALRVGPGDAVAVALPRSWQLVCVMLGVLRLGARVVPVDLQSPAERRDHVLADSGAVVHVHTGDAPHGLPPGVAAVPVDGLLRDGRDAVDRPSPPDTAPPVSFVFYTSGTTGRPKGVEVRDAGILRLARPGYLRLEETERFACLANPAFDALSFEVWVPLLTGGCCVVLADDDVQSPERLAEVLLRERVDTAFVTAALFNAVVATVPDCFAGLGQLLIGGEQLNARAVRSWYRHNAGSGTRLYNGYGPTECSTFALCHPIPRDLDTPVVPIGRTLPETGATLVVPGTTREAAPGEVAELLLSGAGLAAGYRNLPEESARRFVPLSRPDGPPVIHYRTGDLVRRDARGDIEYIGRADRQVKVRGFRIEPGELEQGILAHPAVRQAHVCTRRAGGDGPNELLAYLVVDSALTWAEFDRHLAAHLPAYMRPHHLYRIDAVPRTANGKADQAALLARTDPPWRPDGDAAEVTDPVQRELLEMAGRVLGLPDLRPGDTWIACGGDSLTALRLRFEIRRRWNRDLPQSLVLRGDLAALAEAVRAAPDTDAPGYPSASAAGAGSAPATSEQQRLWLIQQQSPHSRAYDVRLAFAVEGDVDVPALRRASSRLVARHPALRTAFEAAPEGLLQVVGEPYDPWVPAERPYASPGVVAGGVPDPGAPQDAFFAEPFDLSRPRMLRMGLLPAESGSGSVLLLHLHHIAVDGWSVNVLLRDLSDGYAAALAGGEDAPDRAAPAPTPLDFAVWQEQWRAEPAYDALRTGLLAHYADRTELGRAVPQPAPHPADRPGAALLHTQLDVVRRAALDRLCGAAGLTRFQVLLAVYAWALYGVTGDARPRVAAPVAGRPVREFEDSVGMFANTVLLPLDVSPRRELRQELLRLGRDTQEVLERQDVALADVVQGQGPRHRAGSPFDFLFVLENTDFDSLELPGCETSPRWPVPAGAKCPVTLSVIERPDGLACQWEYAPEHFTPERAAALAELFRRGVDALAEEHCATGTVADLVAGHRGSLPEPGRGESRAWAWTTVAEGFALQVARTPSDPALMTAEGPVDYRTLDAWAAALAADLRATAGARGAEGPCHVALFLEPSVEHVVALLALARLNLTAVPVDPSYPPALLRQILEQTDPLCVLLPPGDQSAFDAVDPRGRLGLPRRTVTLSAAPDPALPVPPHRGERPLYTLFTSGSTGTPKGVRVYDRTLCNLLQWQAASGGLGGAAATQQFSMLSFDVSFQEIFGTLCSGGCLHLVRPGLRQDVPALLDRLEAAGIERLFLPFVALQMLAEHAVHLGRYPSRLREVVTAGEQLVCTDAVRRWFAGMPGSRLFNQYGPTETHVVSSLCLDGDPSRWPERPAIGGPVANAVLHVVDEAGLPVPPGCPGDLLLGGVIDAPCYLGDGRLNEERFTELPGQGLFYRSGDRARFDSDGLLHFLGRADDQVKLSGHRLEPGQVEAALLRHPAVVGAVVAVDGGELVACLRCGDAAPSPAELREHLAGLLPAHVRVARYRLLAELPRTPSGKLDREAALRAPSRELPGAHRAADGPSSGREAALAAAFEEATGSAIGPDQTYFEAGASSLDLMRFHLRCTTVLGLPLTVADLFEHVTVRRLARFLDTDAGAGTGGVAGAGMSTGTATSTSVGAGTGDHAGAAAGAGAGDLTGAAAGAEGIAVVGMAVRAPGAPDLAAFWELIASGAGGIEYFDAPEGIVGARSQMDGLLAFDPERFGISRQEARLMDPQQRHLLMACVEALAHAGLADTGAARVGLVAGAGENTYFQAMLREADPAHLPDGFQLALHHDKDFLATKAAYHLGLTGPVLAAQTACSSSLVAVHLAAGMLRQGDADVMLAGGVLVDTSLSQGYRYRPQHILSADGHCRPFSDDADGTVGGSGTGVLVLKPLSRARADGDTVYAVITGSAVNNDGSAKLGYSAPSLAGQRAAVRTALRRSGRPGSDVAYVEAHGTGTRLGDPVEAEALRQALGTTEPDHCALTSVKSQIGHLGAAAGAVGLIRAVLSVHHGVIPPTRGFRALNPEIGPDPTPFYVPTEALPWPARRDRVAAVSSFGIGGTNAHVVLEGGSAAGPPDAADSGAADQEVVPLVVLSAAGAVRLRSDASRIADYLERRPEAYGQVLRHLQAGRPQERLRAAAVCPTPLSAVDWLRAAAASSAEPGAGERPAAPPRDPVAAAECRSVSELADAWLAGRTVAWPEGSAQAPWDFPPPSFDLADFHFGRASAAHSAPAPSGAPAAAPSGALAAARTPERLPEAQWLHQPQWVRLRRAATVPRGDRARTLVVVAEGPADAALVDAFAAGHRRVVWVRASADRARTGADRFEADPADPAHLRYVLDAVTEDGPPGVDWVHMLPLSVDGPVHATSVDRAAWACLDTPAALLRAVSGRPYAALLRPWWVSRGARPVHGDVSRPETALLAGVTEVGPQEGAPRGHWVDLPGTGAWAAQLAALFAEPENAGLPRQLALRQGCWWEQVLLPVAAAPDHEVGPLPASEGDHLILGGTGGLGTGIAAWLLAHTPGRVLLLSRRPRLPEVLAPWAERVELVDADLAAEPTAEVAERIASRTTGLASVVHAAGVAAGGLVARRDAEDMRKALAPKLRGALLVEQLIEEHRPALAVYCSSMSAHLGGVGQFDYAAANALLDAFARYGGPGGGTTARSALAWDVWRETGMAVRTLHSDARHRAHLGVGLTVDEGQRVFARAVGLGLPHLLVSTTDVEESRVFYEGAGHDASDVPAARLPGAPAGDRAPAPDSARELLAEQLCILLGVDRLDPDASLYDLGADSLTLLSVIEAVDRSFGVELDLGSLSHRVSLDEIVARLDEARGEADRTQDSQDHLNPEQGKDEDGDEVTLTVWQQGAGRDVVCLVHPVGGDVQAYRFLAAALDPGATVALIADPGLRGRELPRWTIAERAHHYLAALRARFPETTWRWHLAGWSFGAWVAAGMAAEAESAGRPARSLHLLDPPPPGSGSVFQEYDERQLKTVFAAELGLGGEETGPGRQADTYADRLTRCCVANLHSMAGHRLPRISVTATRLWLARDPVEGLPSLGTPGEQRARWRAHLPEPTAAEVLDTTHYGVVRPPHAAAVAHAVNEAVHEAVAEGSTDGSAAR</sequence>
<evidence type="ECO:0000256" key="3">
    <source>
        <dbReference type="ARBA" id="ARBA00022553"/>
    </source>
</evidence>
<comment type="cofactor">
    <cofactor evidence="1">
        <name>pantetheine 4'-phosphate</name>
        <dbReference type="ChEBI" id="CHEBI:47942"/>
    </cofactor>
</comment>
<dbReference type="PANTHER" id="PTHR45527:SF1">
    <property type="entry name" value="FATTY ACID SYNTHASE"/>
    <property type="match status" value="1"/>
</dbReference>
<dbReference type="InterPro" id="IPR006162">
    <property type="entry name" value="Ppantetheine_attach_site"/>
</dbReference>
<dbReference type="InterPro" id="IPR045851">
    <property type="entry name" value="AMP-bd_C_sf"/>
</dbReference>
<dbReference type="InterPro" id="IPR013968">
    <property type="entry name" value="PKS_KR"/>
</dbReference>
<dbReference type="Pfam" id="PF00109">
    <property type="entry name" value="ketoacyl-synt"/>
    <property type="match status" value="1"/>
</dbReference>
<dbReference type="Pfam" id="PF16197">
    <property type="entry name" value="KAsynt_C_assoc"/>
    <property type="match status" value="1"/>
</dbReference>
<dbReference type="Pfam" id="PF00668">
    <property type="entry name" value="Condensation"/>
    <property type="match status" value="1"/>
</dbReference>
<feature type="region of interest" description="Disordered" evidence="6">
    <location>
        <begin position="2276"/>
        <end position="2295"/>
    </location>
</feature>
<evidence type="ECO:0000256" key="5">
    <source>
        <dbReference type="ARBA" id="ARBA00023315"/>
    </source>
</evidence>
<dbReference type="PANTHER" id="PTHR45527">
    <property type="entry name" value="NONRIBOSOMAL PEPTIDE SYNTHETASE"/>
    <property type="match status" value="1"/>
</dbReference>
<keyword evidence="3" id="KW-0597">Phosphoprotein</keyword>
<dbReference type="PROSITE" id="PS00012">
    <property type="entry name" value="PHOSPHOPANTETHEINE"/>
    <property type="match status" value="1"/>
</dbReference>
<evidence type="ECO:0000256" key="6">
    <source>
        <dbReference type="SAM" id="MobiDB-lite"/>
    </source>
</evidence>
<dbReference type="InterPro" id="IPR032821">
    <property type="entry name" value="PKS_assoc"/>
</dbReference>
<accession>A0ABS7WD68</accession>
<feature type="region of interest" description="Disordered" evidence="6">
    <location>
        <begin position="2873"/>
        <end position="2897"/>
    </location>
</feature>
<dbReference type="SMART" id="SM00823">
    <property type="entry name" value="PKS_PP"/>
    <property type="match status" value="3"/>
</dbReference>
<keyword evidence="5" id="KW-0012">Acyltransferase</keyword>